<accession>A0A699K2G2</accession>
<protein>
    <submittedName>
        <fullName evidence="1">Uncharacterized protein</fullName>
    </submittedName>
</protein>
<dbReference type="EMBL" id="BKCJ010467594">
    <property type="protein sequence ID" value="GFA67993.1"/>
    <property type="molecule type" value="Genomic_DNA"/>
</dbReference>
<dbReference type="AlphaFoldDB" id="A0A699K2G2"/>
<organism evidence="1">
    <name type="scientific">Tanacetum cinerariifolium</name>
    <name type="common">Dalmatian daisy</name>
    <name type="synonym">Chrysanthemum cinerariifolium</name>
    <dbReference type="NCBI Taxonomy" id="118510"/>
    <lineage>
        <taxon>Eukaryota</taxon>
        <taxon>Viridiplantae</taxon>
        <taxon>Streptophyta</taxon>
        <taxon>Embryophyta</taxon>
        <taxon>Tracheophyta</taxon>
        <taxon>Spermatophyta</taxon>
        <taxon>Magnoliopsida</taxon>
        <taxon>eudicotyledons</taxon>
        <taxon>Gunneridae</taxon>
        <taxon>Pentapetalae</taxon>
        <taxon>asterids</taxon>
        <taxon>campanulids</taxon>
        <taxon>Asterales</taxon>
        <taxon>Asteraceae</taxon>
        <taxon>Asteroideae</taxon>
        <taxon>Anthemideae</taxon>
        <taxon>Anthemidinae</taxon>
        <taxon>Tanacetum</taxon>
    </lineage>
</organism>
<evidence type="ECO:0000313" key="1">
    <source>
        <dbReference type="EMBL" id="GFA67993.1"/>
    </source>
</evidence>
<reference evidence="1" key="1">
    <citation type="journal article" date="2019" name="Sci. Rep.">
        <title>Draft genome of Tanacetum cinerariifolium, the natural source of mosquito coil.</title>
        <authorList>
            <person name="Yamashiro T."/>
            <person name="Shiraishi A."/>
            <person name="Satake H."/>
            <person name="Nakayama K."/>
        </authorList>
    </citation>
    <scope>NUCLEOTIDE SEQUENCE</scope>
</reference>
<comment type="caution">
    <text evidence="1">The sequence shown here is derived from an EMBL/GenBank/DDBJ whole genome shotgun (WGS) entry which is preliminary data.</text>
</comment>
<proteinExistence type="predicted"/>
<sequence>VRNKESGRCEDFLERESRERIEREMRFACKKNELAYPFHYGVEGIYTLVPFTGRAPDYLGFHPDTRDRSWEGIKITPHGVSLELLSCKDRARRITITFATG</sequence>
<name>A0A699K2G2_TANCI</name>
<feature type="non-terminal residue" evidence="1">
    <location>
        <position position="1"/>
    </location>
</feature>
<gene>
    <name evidence="1" type="ORF">Tci_639965</name>
</gene>